<evidence type="ECO:0000256" key="5">
    <source>
        <dbReference type="ARBA" id="ARBA00022694"/>
    </source>
</evidence>
<dbReference type="AlphaFoldDB" id="A0A5C6E1X3"/>
<dbReference type="Proteomes" id="UP000315471">
    <property type="component" value="Unassembled WGS sequence"/>
</dbReference>
<dbReference type="InterPro" id="IPR027417">
    <property type="entry name" value="P-loop_NTPase"/>
</dbReference>
<evidence type="ECO:0000256" key="1">
    <source>
        <dbReference type="ARBA" id="ARBA00004496"/>
    </source>
</evidence>
<dbReference type="Pfam" id="PF02367">
    <property type="entry name" value="TsaE"/>
    <property type="match status" value="1"/>
</dbReference>
<dbReference type="GO" id="GO:0002949">
    <property type="term" value="P:tRNA threonylcarbamoyladenosine modification"/>
    <property type="evidence" value="ECO:0007669"/>
    <property type="project" value="InterPro"/>
</dbReference>
<dbReference type="GO" id="GO:0046872">
    <property type="term" value="F:metal ion binding"/>
    <property type="evidence" value="ECO:0007669"/>
    <property type="project" value="UniProtKB-KW"/>
</dbReference>
<evidence type="ECO:0000256" key="3">
    <source>
        <dbReference type="ARBA" id="ARBA00019010"/>
    </source>
</evidence>
<dbReference type="Gene3D" id="3.40.50.300">
    <property type="entry name" value="P-loop containing nucleotide triphosphate hydrolases"/>
    <property type="match status" value="1"/>
</dbReference>
<comment type="subcellular location">
    <subcellularLocation>
        <location evidence="1">Cytoplasm</location>
    </subcellularLocation>
</comment>
<keyword evidence="7" id="KW-0547">Nucleotide-binding</keyword>
<keyword evidence="4" id="KW-0963">Cytoplasm</keyword>
<organism evidence="11 12">
    <name type="scientific">Novipirellula aureliae</name>
    <dbReference type="NCBI Taxonomy" id="2527966"/>
    <lineage>
        <taxon>Bacteria</taxon>
        <taxon>Pseudomonadati</taxon>
        <taxon>Planctomycetota</taxon>
        <taxon>Planctomycetia</taxon>
        <taxon>Pirellulales</taxon>
        <taxon>Pirellulaceae</taxon>
        <taxon>Novipirellula</taxon>
    </lineage>
</organism>
<keyword evidence="12" id="KW-1185">Reference proteome</keyword>
<dbReference type="EMBL" id="SJPY01000004">
    <property type="protein sequence ID" value="TWU41671.1"/>
    <property type="molecule type" value="Genomic_DNA"/>
</dbReference>
<dbReference type="PANTHER" id="PTHR33540">
    <property type="entry name" value="TRNA THREONYLCARBAMOYLADENOSINE BIOSYNTHESIS PROTEIN TSAE"/>
    <property type="match status" value="1"/>
</dbReference>
<evidence type="ECO:0000313" key="11">
    <source>
        <dbReference type="EMBL" id="TWU41671.1"/>
    </source>
</evidence>
<dbReference type="GO" id="GO:0005524">
    <property type="term" value="F:ATP binding"/>
    <property type="evidence" value="ECO:0007669"/>
    <property type="project" value="UniProtKB-KW"/>
</dbReference>
<keyword evidence="5" id="KW-0819">tRNA processing</keyword>
<dbReference type="PANTHER" id="PTHR33540:SF2">
    <property type="entry name" value="TRNA THREONYLCARBAMOYLADENOSINE BIOSYNTHESIS PROTEIN TSAE"/>
    <property type="match status" value="1"/>
</dbReference>
<evidence type="ECO:0000256" key="7">
    <source>
        <dbReference type="ARBA" id="ARBA00022741"/>
    </source>
</evidence>
<accession>A0A5C6E1X3</accession>
<evidence type="ECO:0000256" key="2">
    <source>
        <dbReference type="ARBA" id="ARBA00007599"/>
    </source>
</evidence>
<evidence type="ECO:0000256" key="6">
    <source>
        <dbReference type="ARBA" id="ARBA00022723"/>
    </source>
</evidence>
<sequence length="161" mass="18166">MKCIARSQIINEQSPAPLITKYEHLDIERLEQFAQQLLDRLPSGCVIGLVGTLGAGKTRLVQAIAAKAGIDVAEVTSPTFTLLQTHTSERIVLHHLDAYRIHDEDEFIELGVEELFDDDSAWTIVEWADLVSGSMPKQTIWIEIELEPENDWRTITVKTTR</sequence>
<comment type="similarity">
    <text evidence="2">Belongs to the TsaE family.</text>
</comment>
<keyword evidence="8" id="KW-0067">ATP-binding</keyword>
<dbReference type="GO" id="GO:0005737">
    <property type="term" value="C:cytoplasm"/>
    <property type="evidence" value="ECO:0007669"/>
    <property type="project" value="UniProtKB-SubCell"/>
</dbReference>
<evidence type="ECO:0000256" key="9">
    <source>
        <dbReference type="ARBA" id="ARBA00022842"/>
    </source>
</evidence>
<evidence type="ECO:0000256" key="10">
    <source>
        <dbReference type="ARBA" id="ARBA00032441"/>
    </source>
</evidence>
<evidence type="ECO:0000256" key="8">
    <source>
        <dbReference type="ARBA" id="ARBA00022840"/>
    </source>
</evidence>
<evidence type="ECO:0000313" key="12">
    <source>
        <dbReference type="Proteomes" id="UP000315471"/>
    </source>
</evidence>
<dbReference type="NCBIfam" id="TIGR00150">
    <property type="entry name" value="T6A_YjeE"/>
    <property type="match status" value="1"/>
</dbReference>
<keyword evidence="9" id="KW-0460">Magnesium</keyword>
<dbReference type="InterPro" id="IPR003442">
    <property type="entry name" value="T6A_TsaE"/>
</dbReference>
<gene>
    <name evidence="11" type="primary">tsaE</name>
    <name evidence="11" type="ORF">Q31b_31250</name>
</gene>
<keyword evidence="6" id="KW-0479">Metal-binding</keyword>
<comment type="caution">
    <text evidence="11">The sequence shown here is derived from an EMBL/GenBank/DDBJ whole genome shotgun (WGS) entry which is preliminary data.</text>
</comment>
<reference evidence="11 12" key="1">
    <citation type="submission" date="2019-02" db="EMBL/GenBank/DDBJ databases">
        <title>Deep-cultivation of Planctomycetes and their phenomic and genomic characterization uncovers novel biology.</title>
        <authorList>
            <person name="Wiegand S."/>
            <person name="Jogler M."/>
            <person name="Boedeker C."/>
            <person name="Pinto D."/>
            <person name="Vollmers J."/>
            <person name="Rivas-Marin E."/>
            <person name="Kohn T."/>
            <person name="Peeters S.H."/>
            <person name="Heuer A."/>
            <person name="Rast P."/>
            <person name="Oberbeckmann S."/>
            <person name="Bunk B."/>
            <person name="Jeske O."/>
            <person name="Meyerdierks A."/>
            <person name="Storesund J.E."/>
            <person name="Kallscheuer N."/>
            <person name="Luecker S."/>
            <person name="Lage O.M."/>
            <person name="Pohl T."/>
            <person name="Merkel B.J."/>
            <person name="Hornburger P."/>
            <person name="Mueller R.-W."/>
            <person name="Bruemmer F."/>
            <person name="Labrenz M."/>
            <person name="Spormann A.M."/>
            <person name="Op Den Camp H."/>
            <person name="Overmann J."/>
            <person name="Amann R."/>
            <person name="Jetten M.S.M."/>
            <person name="Mascher T."/>
            <person name="Medema M.H."/>
            <person name="Devos D.P."/>
            <person name="Kaster A.-K."/>
            <person name="Ovreas L."/>
            <person name="Rohde M."/>
            <person name="Galperin M.Y."/>
            <person name="Jogler C."/>
        </authorList>
    </citation>
    <scope>NUCLEOTIDE SEQUENCE [LARGE SCALE GENOMIC DNA]</scope>
    <source>
        <strain evidence="11 12">Q31b</strain>
    </source>
</reference>
<proteinExistence type="inferred from homology"/>
<name>A0A5C6E1X3_9BACT</name>
<evidence type="ECO:0000256" key="4">
    <source>
        <dbReference type="ARBA" id="ARBA00022490"/>
    </source>
</evidence>
<protein>
    <recommendedName>
        <fullName evidence="3">tRNA threonylcarbamoyladenosine biosynthesis protein TsaE</fullName>
    </recommendedName>
    <alternativeName>
        <fullName evidence="10">t(6)A37 threonylcarbamoyladenosine biosynthesis protein TsaE</fullName>
    </alternativeName>
</protein>
<dbReference type="SUPFAM" id="SSF52540">
    <property type="entry name" value="P-loop containing nucleoside triphosphate hydrolases"/>
    <property type="match status" value="1"/>
</dbReference>